<organism evidence="2 3">
    <name type="scientific">Pyricularia grisea</name>
    <name type="common">Crabgrass-specific blast fungus</name>
    <name type="synonym">Magnaporthe grisea</name>
    <dbReference type="NCBI Taxonomy" id="148305"/>
    <lineage>
        <taxon>Eukaryota</taxon>
        <taxon>Fungi</taxon>
        <taxon>Dikarya</taxon>
        <taxon>Ascomycota</taxon>
        <taxon>Pezizomycotina</taxon>
        <taxon>Sordariomycetes</taxon>
        <taxon>Sordariomycetidae</taxon>
        <taxon>Magnaporthales</taxon>
        <taxon>Pyriculariaceae</taxon>
        <taxon>Pyricularia</taxon>
    </lineage>
</organism>
<dbReference type="KEGG" id="pgri:PgNI_09167"/>
<evidence type="ECO:0000256" key="1">
    <source>
        <dbReference type="SAM" id="MobiDB-lite"/>
    </source>
</evidence>
<feature type="compositionally biased region" description="Basic and acidic residues" evidence="1">
    <location>
        <begin position="15"/>
        <end position="46"/>
    </location>
</feature>
<dbReference type="Proteomes" id="UP000515153">
    <property type="component" value="Unplaced"/>
</dbReference>
<reference evidence="3" key="2">
    <citation type="submission" date="2019-10" db="EMBL/GenBank/DDBJ databases">
        <authorList>
            <consortium name="NCBI Genome Project"/>
        </authorList>
    </citation>
    <scope>NUCLEOTIDE SEQUENCE</scope>
    <source>
        <strain evidence="3">NI907</strain>
    </source>
</reference>
<dbReference type="PANTHER" id="PTHR39475">
    <property type="entry name" value="CONIDIATION-SPECIFIC PROTEIN 6"/>
    <property type="match status" value="1"/>
</dbReference>
<dbReference type="PANTHER" id="PTHR39475:SF1">
    <property type="entry name" value="CONIDIATION-SPECIFIC PROTEIN 6"/>
    <property type="match status" value="1"/>
</dbReference>
<dbReference type="AlphaFoldDB" id="A0A6P8ARD9"/>
<dbReference type="GeneID" id="41964063"/>
<dbReference type="RefSeq" id="XP_030977478.1">
    <property type="nucleotide sequence ID" value="XM_031129155.1"/>
</dbReference>
<accession>A0A6P8ARD9</accession>
<proteinExistence type="predicted"/>
<keyword evidence="2" id="KW-1185">Reference proteome</keyword>
<evidence type="ECO:0000313" key="3">
    <source>
        <dbReference type="RefSeq" id="XP_030977478.1"/>
    </source>
</evidence>
<feature type="compositionally biased region" description="Basic and acidic residues" evidence="1">
    <location>
        <begin position="53"/>
        <end position="84"/>
    </location>
</feature>
<dbReference type="OrthoDB" id="3358750at2759"/>
<sequence length="117" mass="13259">MVTGKSAGDNLMMDGDQHTHHDQSSTHPEPLKAGEQSSHHVHDPKDQYSLADRANKEKLEEKEAKKQEQREKDIKPTDIAESHGNKPSRGAQVDEMLEKEDEERLKQKAESKSAKKH</sequence>
<reference evidence="3" key="1">
    <citation type="journal article" date="2019" name="Mol. Biol. Evol.">
        <title>Blast fungal genomes show frequent chromosomal changes, gene gains and losses, and effector gene turnover.</title>
        <authorList>
            <person name="Gomez Luciano L.B."/>
            <person name="Jason Tsai I."/>
            <person name="Chuma I."/>
            <person name="Tosa Y."/>
            <person name="Chen Y.H."/>
            <person name="Li J.Y."/>
            <person name="Li M.Y."/>
            <person name="Jade Lu M.Y."/>
            <person name="Nakayashiki H."/>
            <person name="Li W.H."/>
        </authorList>
    </citation>
    <scope>NUCLEOTIDE SEQUENCE</scope>
    <source>
        <strain evidence="3">NI907</strain>
    </source>
</reference>
<evidence type="ECO:0000313" key="2">
    <source>
        <dbReference type="Proteomes" id="UP000515153"/>
    </source>
</evidence>
<feature type="compositionally biased region" description="Basic and acidic residues" evidence="1">
    <location>
        <begin position="102"/>
        <end position="117"/>
    </location>
</feature>
<feature type="region of interest" description="Disordered" evidence="1">
    <location>
        <begin position="1"/>
        <end position="117"/>
    </location>
</feature>
<name>A0A6P8ARD9_PYRGI</name>
<gene>
    <name evidence="3" type="ORF">PgNI_09167</name>
</gene>
<protein>
    <submittedName>
        <fullName evidence="3">Uncharacterized protein</fullName>
    </submittedName>
</protein>
<reference evidence="3" key="3">
    <citation type="submission" date="2025-08" db="UniProtKB">
        <authorList>
            <consortium name="RefSeq"/>
        </authorList>
    </citation>
    <scope>IDENTIFICATION</scope>
    <source>
        <strain evidence="3">NI907</strain>
    </source>
</reference>